<name>A0A164NP66_9AGAM</name>
<proteinExistence type="predicted"/>
<reference evidence="1 2" key="1">
    <citation type="journal article" date="2016" name="Mol. Biol. Evol.">
        <title>Comparative Genomics of Early-Diverging Mushroom-Forming Fungi Provides Insights into the Origins of Lignocellulose Decay Capabilities.</title>
        <authorList>
            <person name="Nagy L.G."/>
            <person name="Riley R."/>
            <person name="Tritt A."/>
            <person name="Adam C."/>
            <person name="Daum C."/>
            <person name="Floudas D."/>
            <person name="Sun H."/>
            <person name="Yadav J.S."/>
            <person name="Pangilinan J."/>
            <person name="Larsson K.H."/>
            <person name="Matsuura K."/>
            <person name="Barry K."/>
            <person name="Labutti K."/>
            <person name="Kuo R."/>
            <person name="Ohm R.A."/>
            <person name="Bhattacharya S.S."/>
            <person name="Shirouzu T."/>
            <person name="Yoshinaga Y."/>
            <person name="Martin F.M."/>
            <person name="Grigoriev I.V."/>
            <person name="Hibbett D.S."/>
        </authorList>
    </citation>
    <scope>NUCLEOTIDE SEQUENCE [LARGE SCALE GENOMIC DNA]</scope>
    <source>
        <strain evidence="1 2">HHB9708</strain>
    </source>
</reference>
<sequence>MLCWTALVSGGPLEAEDPAKLRPQNTANASVTSLCESSPYPWRRPSAWSILVDDHHGNTVDSYSGVLPEHDFSIPTSSLSAFDSAFDEWRLATSVIPANLPYHGDLGTSSTAVALNSPPSGWDTVLGGSGSLLPAFEIDGVVFNTAQRALDMDDAVKVTESPKDIGLSRDSEYDATKITEAEEDPGISWDFAYGENPIRPTRRGSVSREVKLSDASREGWITLEMPRDLYADLQSRGLPAEFPKLPEGVQVTVSDPVGVDIDWGDAHAADEESVAKMLAEYVLLDGAGVLGE</sequence>
<dbReference type="EMBL" id="KV419443">
    <property type="protein sequence ID" value="KZS87897.1"/>
    <property type="molecule type" value="Genomic_DNA"/>
</dbReference>
<evidence type="ECO:0000313" key="1">
    <source>
        <dbReference type="EMBL" id="KZS87897.1"/>
    </source>
</evidence>
<dbReference type="Proteomes" id="UP000076722">
    <property type="component" value="Unassembled WGS sequence"/>
</dbReference>
<dbReference type="AlphaFoldDB" id="A0A164NP66"/>
<protein>
    <submittedName>
        <fullName evidence="1">Uncharacterized protein</fullName>
    </submittedName>
</protein>
<accession>A0A164NP66</accession>
<evidence type="ECO:0000313" key="2">
    <source>
        <dbReference type="Proteomes" id="UP000076722"/>
    </source>
</evidence>
<organism evidence="1 2">
    <name type="scientific">Sistotremastrum niveocremeum HHB9708</name>
    <dbReference type="NCBI Taxonomy" id="1314777"/>
    <lineage>
        <taxon>Eukaryota</taxon>
        <taxon>Fungi</taxon>
        <taxon>Dikarya</taxon>
        <taxon>Basidiomycota</taxon>
        <taxon>Agaricomycotina</taxon>
        <taxon>Agaricomycetes</taxon>
        <taxon>Sistotremastrales</taxon>
        <taxon>Sistotremastraceae</taxon>
        <taxon>Sertulicium</taxon>
        <taxon>Sertulicium niveocremeum</taxon>
    </lineage>
</organism>
<gene>
    <name evidence="1" type="ORF">SISNIDRAFT_470643</name>
</gene>
<keyword evidence="2" id="KW-1185">Reference proteome</keyword>